<keyword evidence="1" id="KW-0472">Membrane</keyword>
<dbReference type="SUPFAM" id="SSF48317">
    <property type="entry name" value="Acid phosphatase/Vanadium-dependent haloperoxidase"/>
    <property type="match status" value="1"/>
</dbReference>
<reference evidence="3" key="1">
    <citation type="submission" date="2020-01" db="EMBL/GenBank/DDBJ databases">
        <title>Whole-genome analyses of novel actinobacteria.</title>
        <authorList>
            <person name="Sahin N."/>
        </authorList>
    </citation>
    <scope>NUCLEOTIDE SEQUENCE</scope>
    <source>
        <strain evidence="3">YC537</strain>
    </source>
</reference>
<dbReference type="AlphaFoldDB" id="A0A964UT55"/>
<feature type="domain" description="Phosphatidic acid phosphatase type 2/haloperoxidase" evidence="2">
    <location>
        <begin position="80"/>
        <end position="193"/>
    </location>
</feature>
<evidence type="ECO:0000313" key="4">
    <source>
        <dbReference type="Proteomes" id="UP000598297"/>
    </source>
</evidence>
<evidence type="ECO:0000256" key="1">
    <source>
        <dbReference type="SAM" id="Phobius"/>
    </source>
</evidence>
<feature type="transmembrane region" description="Helical" evidence="1">
    <location>
        <begin position="118"/>
        <end position="140"/>
    </location>
</feature>
<dbReference type="PANTHER" id="PTHR14969">
    <property type="entry name" value="SPHINGOSINE-1-PHOSPHATE PHOSPHOHYDROLASE"/>
    <property type="match status" value="1"/>
</dbReference>
<feature type="transmembrane region" description="Helical" evidence="1">
    <location>
        <begin position="77"/>
        <end position="98"/>
    </location>
</feature>
<accession>A0A964UT55</accession>
<dbReference type="PANTHER" id="PTHR14969:SF13">
    <property type="entry name" value="AT30094P"/>
    <property type="match status" value="1"/>
</dbReference>
<dbReference type="Proteomes" id="UP000598297">
    <property type="component" value="Unassembled WGS sequence"/>
</dbReference>
<comment type="caution">
    <text evidence="3">The sequence shown here is derived from an EMBL/GenBank/DDBJ whole genome shotgun (WGS) entry which is preliminary data.</text>
</comment>
<feature type="transmembrane region" description="Helical" evidence="1">
    <location>
        <begin position="152"/>
        <end position="172"/>
    </location>
</feature>
<keyword evidence="4" id="KW-1185">Reference proteome</keyword>
<proteinExistence type="predicted"/>
<dbReference type="OrthoDB" id="4870188at2"/>
<dbReference type="Pfam" id="PF01569">
    <property type="entry name" value="PAP2"/>
    <property type="match status" value="1"/>
</dbReference>
<evidence type="ECO:0000259" key="2">
    <source>
        <dbReference type="SMART" id="SM00014"/>
    </source>
</evidence>
<gene>
    <name evidence="3" type="ORF">GUY60_26765</name>
</gene>
<feature type="transmembrane region" description="Helical" evidence="1">
    <location>
        <begin position="41"/>
        <end position="65"/>
    </location>
</feature>
<organism evidence="3 4">
    <name type="scientific">Streptomyces boluensis</name>
    <dbReference type="NCBI Taxonomy" id="1775135"/>
    <lineage>
        <taxon>Bacteria</taxon>
        <taxon>Bacillati</taxon>
        <taxon>Actinomycetota</taxon>
        <taxon>Actinomycetes</taxon>
        <taxon>Kitasatosporales</taxon>
        <taxon>Streptomycetaceae</taxon>
        <taxon>Streptomyces</taxon>
    </lineage>
</organism>
<dbReference type="EMBL" id="JAAAHS010000268">
    <property type="protein sequence ID" value="NBE54963.1"/>
    <property type="molecule type" value="Genomic_DNA"/>
</dbReference>
<sequence>MALAALAFALISWQVAASGPLRRADERLADAVRHSRFPAGAAELLADLGGLAVAPAVLALAAGYAALRGRREGEPRWWLAPLAAVLALAAVPLLVAPLKALFARPGPPGMNGLDGSGGFYPSGHSATAAVAYGAAALLLLPYLRSAYLRRELLVGTALLVAAVGFGLVRRGYHWPLDVVASWFLGGMLLIAMVLAVRRGVPEHPAEDDAQPK</sequence>
<name>A0A964UT55_9ACTN</name>
<dbReference type="SMART" id="SM00014">
    <property type="entry name" value="acidPPc"/>
    <property type="match status" value="1"/>
</dbReference>
<keyword evidence="1" id="KW-1133">Transmembrane helix</keyword>
<evidence type="ECO:0000313" key="3">
    <source>
        <dbReference type="EMBL" id="NBE54963.1"/>
    </source>
</evidence>
<keyword evidence="1" id="KW-0812">Transmembrane</keyword>
<dbReference type="InterPro" id="IPR000326">
    <property type="entry name" value="PAP2/HPO"/>
</dbReference>
<dbReference type="InterPro" id="IPR036938">
    <property type="entry name" value="PAP2/HPO_sf"/>
</dbReference>
<protein>
    <submittedName>
        <fullName evidence="3">Phosphatase PAP2 family protein</fullName>
    </submittedName>
</protein>
<feature type="transmembrane region" description="Helical" evidence="1">
    <location>
        <begin position="178"/>
        <end position="196"/>
    </location>
</feature>
<dbReference type="Gene3D" id="1.20.144.10">
    <property type="entry name" value="Phosphatidic acid phosphatase type 2/haloperoxidase"/>
    <property type="match status" value="1"/>
</dbReference>